<evidence type="ECO:0000313" key="2">
    <source>
        <dbReference type="EMBL" id="CAG8735405.1"/>
    </source>
</evidence>
<evidence type="ECO:0000256" key="1">
    <source>
        <dbReference type="SAM" id="MobiDB-lite"/>
    </source>
</evidence>
<dbReference type="EMBL" id="CAJVPV010027980">
    <property type="protein sequence ID" value="CAG8735405.1"/>
    <property type="molecule type" value="Genomic_DNA"/>
</dbReference>
<name>A0A9N9IFX5_9GLOM</name>
<evidence type="ECO:0000313" key="3">
    <source>
        <dbReference type="Proteomes" id="UP000789342"/>
    </source>
</evidence>
<dbReference type="Proteomes" id="UP000789342">
    <property type="component" value="Unassembled WGS sequence"/>
</dbReference>
<sequence length="62" mass="7006">ESESESELESKIGSATFPNRNRASEHLGIPYTTLYMYIKNWPAIQTELVRMLGSSKLTKSLT</sequence>
<proteinExistence type="predicted"/>
<feature type="region of interest" description="Disordered" evidence="1">
    <location>
        <begin position="1"/>
        <end position="22"/>
    </location>
</feature>
<feature type="non-terminal residue" evidence="2">
    <location>
        <position position="1"/>
    </location>
</feature>
<accession>A0A9N9IFX5</accession>
<reference evidence="2" key="1">
    <citation type="submission" date="2021-06" db="EMBL/GenBank/DDBJ databases">
        <authorList>
            <person name="Kallberg Y."/>
            <person name="Tangrot J."/>
            <person name="Rosling A."/>
        </authorList>
    </citation>
    <scope>NUCLEOTIDE SEQUENCE</scope>
    <source>
        <strain evidence="2">CL551</strain>
    </source>
</reference>
<gene>
    <name evidence="2" type="ORF">AMORRO_LOCUS14337</name>
</gene>
<dbReference type="AlphaFoldDB" id="A0A9N9IFX5"/>
<comment type="caution">
    <text evidence="2">The sequence shown here is derived from an EMBL/GenBank/DDBJ whole genome shotgun (WGS) entry which is preliminary data.</text>
</comment>
<keyword evidence="3" id="KW-1185">Reference proteome</keyword>
<organism evidence="2 3">
    <name type="scientific">Acaulospora morrowiae</name>
    <dbReference type="NCBI Taxonomy" id="94023"/>
    <lineage>
        <taxon>Eukaryota</taxon>
        <taxon>Fungi</taxon>
        <taxon>Fungi incertae sedis</taxon>
        <taxon>Mucoromycota</taxon>
        <taxon>Glomeromycotina</taxon>
        <taxon>Glomeromycetes</taxon>
        <taxon>Diversisporales</taxon>
        <taxon>Acaulosporaceae</taxon>
        <taxon>Acaulospora</taxon>
    </lineage>
</organism>
<protein>
    <submittedName>
        <fullName evidence="2">6440_t:CDS:1</fullName>
    </submittedName>
</protein>